<evidence type="ECO:0000313" key="5">
    <source>
        <dbReference type="Proteomes" id="UP000095751"/>
    </source>
</evidence>
<dbReference type="Proteomes" id="UP000095751">
    <property type="component" value="Unassembled WGS sequence"/>
</dbReference>
<evidence type="ECO:0000313" key="4">
    <source>
        <dbReference type="EMBL" id="OEU19629.1"/>
    </source>
</evidence>
<keyword evidence="1" id="KW-0694">RNA-binding</keyword>
<gene>
    <name evidence="4" type="ORF">FRACYDRAFT_182133</name>
</gene>
<accession>A0A1E7FN83</accession>
<dbReference type="PROSITE" id="PS50102">
    <property type="entry name" value="RRM"/>
    <property type="match status" value="1"/>
</dbReference>
<feature type="region of interest" description="Disordered" evidence="2">
    <location>
        <begin position="114"/>
        <end position="219"/>
    </location>
</feature>
<organism evidence="4 5">
    <name type="scientific">Fragilariopsis cylindrus CCMP1102</name>
    <dbReference type="NCBI Taxonomy" id="635003"/>
    <lineage>
        <taxon>Eukaryota</taxon>
        <taxon>Sar</taxon>
        <taxon>Stramenopiles</taxon>
        <taxon>Ochrophyta</taxon>
        <taxon>Bacillariophyta</taxon>
        <taxon>Bacillariophyceae</taxon>
        <taxon>Bacillariophycidae</taxon>
        <taxon>Bacillariales</taxon>
        <taxon>Bacillariaceae</taxon>
        <taxon>Fragilariopsis</taxon>
    </lineage>
</organism>
<dbReference type="PANTHER" id="PTHR23147">
    <property type="entry name" value="SERINE/ARGININE RICH SPLICING FACTOR"/>
    <property type="match status" value="1"/>
</dbReference>
<proteinExistence type="predicted"/>
<feature type="compositionally biased region" description="Gly residues" evidence="2">
    <location>
        <begin position="1"/>
        <end position="26"/>
    </location>
</feature>
<protein>
    <submittedName>
        <fullName evidence="4">RNA-binding domain-containing protein</fullName>
    </submittedName>
</protein>
<feature type="compositionally biased region" description="Basic and acidic residues" evidence="2">
    <location>
        <begin position="114"/>
        <end position="125"/>
    </location>
</feature>
<feature type="domain" description="RRM" evidence="3">
    <location>
        <begin position="37"/>
        <end position="115"/>
    </location>
</feature>
<keyword evidence="5" id="KW-1185">Reference proteome</keyword>
<dbReference type="InterPro" id="IPR035979">
    <property type="entry name" value="RBD_domain_sf"/>
</dbReference>
<sequence>MNNRGGGGNGGGGGGRGSDRGGGGGRRGGREEGVPGISLLVRNIGPSISNNDLIQAFGRIGEVRDVYIPRDYHSQQPKGFAFIEYADPDQAREARDEMDRFRIKGCELEVVFAQERRKSPNEMRGRVVNQQNVGRDGGRDGGGGGGGGRENAGRRSRDRSSSFERHQKQRRRDDGKRRDSDTNKEKDDNRSAEPRMDKGDDNKGAIKKERSSERKDGEE</sequence>
<dbReference type="Pfam" id="PF00076">
    <property type="entry name" value="RRM_1"/>
    <property type="match status" value="1"/>
</dbReference>
<dbReference type="SMART" id="SM00360">
    <property type="entry name" value="RRM"/>
    <property type="match status" value="1"/>
</dbReference>
<dbReference type="InterPro" id="IPR012677">
    <property type="entry name" value="Nucleotide-bd_a/b_plait_sf"/>
</dbReference>
<dbReference type="KEGG" id="fcy:FRACYDRAFT_182133"/>
<dbReference type="OrthoDB" id="439808at2759"/>
<dbReference type="SUPFAM" id="SSF54928">
    <property type="entry name" value="RNA-binding domain, RBD"/>
    <property type="match status" value="1"/>
</dbReference>
<feature type="region of interest" description="Disordered" evidence="2">
    <location>
        <begin position="1"/>
        <end position="34"/>
    </location>
</feature>
<dbReference type="InParanoid" id="A0A1E7FN83"/>
<dbReference type="GO" id="GO:0003723">
    <property type="term" value="F:RNA binding"/>
    <property type="evidence" value="ECO:0007669"/>
    <property type="project" value="UniProtKB-UniRule"/>
</dbReference>
<name>A0A1E7FN83_9STRA</name>
<dbReference type="Gene3D" id="3.30.70.330">
    <property type="match status" value="1"/>
</dbReference>
<dbReference type="InterPro" id="IPR000504">
    <property type="entry name" value="RRM_dom"/>
</dbReference>
<evidence type="ECO:0000256" key="1">
    <source>
        <dbReference type="PROSITE-ProRule" id="PRU00176"/>
    </source>
</evidence>
<evidence type="ECO:0000256" key="2">
    <source>
        <dbReference type="SAM" id="MobiDB-lite"/>
    </source>
</evidence>
<dbReference type="AlphaFoldDB" id="A0A1E7FN83"/>
<evidence type="ECO:0000259" key="3">
    <source>
        <dbReference type="PROSITE" id="PS50102"/>
    </source>
</evidence>
<dbReference type="EMBL" id="KV784355">
    <property type="protein sequence ID" value="OEU19629.1"/>
    <property type="molecule type" value="Genomic_DNA"/>
</dbReference>
<feature type="compositionally biased region" description="Gly residues" evidence="2">
    <location>
        <begin position="140"/>
        <end position="150"/>
    </location>
</feature>
<dbReference type="InterPro" id="IPR050907">
    <property type="entry name" value="SRSF"/>
</dbReference>
<reference evidence="4 5" key="1">
    <citation type="submission" date="2016-09" db="EMBL/GenBank/DDBJ databases">
        <title>Extensive genetic diversity and differential bi-allelic expression allows diatom success in the polar Southern Ocean.</title>
        <authorList>
            <consortium name="DOE Joint Genome Institute"/>
            <person name="Mock T."/>
            <person name="Otillar R.P."/>
            <person name="Strauss J."/>
            <person name="Dupont C."/>
            <person name="Frickenhaus S."/>
            <person name="Maumus F."/>
            <person name="Mcmullan M."/>
            <person name="Sanges R."/>
            <person name="Schmutz J."/>
            <person name="Toseland A."/>
            <person name="Valas R."/>
            <person name="Veluchamy A."/>
            <person name="Ward B.J."/>
            <person name="Allen A."/>
            <person name="Barry K."/>
            <person name="Falciatore A."/>
            <person name="Ferrante M."/>
            <person name="Fortunato A.E."/>
            <person name="Gloeckner G."/>
            <person name="Gruber A."/>
            <person name="Hipkin R."/>
            <person name="Janech M."/>
            <person name="Kroth P."/>
            <person name="Leese F."/>
            <person name="Lindquist E."/>
            <person name="Lyon B.R."/>
            <person name="Martin J."/>
            <person name="Mayer C."/>
            <person name="Parker M."/>
            <person name="Quesneville H."/>
            <person name="Raymond J."/>
            <person name="Uhlig C."/>
            <person name="Valentin K.U."/>
            <person name="Worden A.Z."/>
            <person name="Armbrust E.V."/>
            <person name="Bowler C."/>
            <person name="Green B."/>
            <person name="Moulton V."/>
            <person name="Van Oosterhout C."/>
            <person name="Grigoriev I."/>
        </authorList>
    </citation>
    <scope>NUCLEOTIDE SEQUENCE [LARGE SCALE GENOMIC DNA]</scope>
    <source>
        <strain evidence="4 5">CCMP1102</strain>
    </source>
</reference>
<feature type="compositionally biased region" description="Basic and acidic residues" evidence="2">
    <location>
        <begin position="151"/>
        <end position="219"/>
    </location>
</feature>